<dbReference type="AlphaFoldDB" id="A0A4Z2CKK7"/>
<evidence type="ECO:0000313" key="2">
    <source>
        <dbReference type="Proteomes" id="UP000311919"/>
    </source>
</evidence>
<evidence type="ECO:0000313" key="1">
    <source>
        <dbReference type="EMBL" id="TNN04554.1"/>
    </source>
</evidence>
<proteinExistence type="predicted"/>
<dbReference type="Proteomes" id="UP000311919">
    <property type="component" value="Unassembled WGS sequence"/>
</dbReference>
<feature type="non-terminal residue" evidence="1">
    <location>
        <position position="1"/>
    </location>
</feature>
<dbReference type="EMBL" id="SKCS01001491">
    <property type="protein sequence ID" value="TNN04554.1"/>
    <property type="molecule type" value="Genomic_DNA"/>
</dbReference>
<sequence>ALSSHPGITPAPDLCWLAARQGAQAIQLAVADSHAAACSPNGSQASQAAAKHRLFG</sequence>
<comment type="caution">
    <text evidence="1">The sequence shown here is derived from an EMBL/GenBank/DDBJ whole genome shotgun (WGS) entry which is preliminary data.</text>
</comment>
<name>A0A4Z2CKK7_SCHJA</name>
<keyword evidence="2" id="KW-1185">Reference proteome</keyword>
<protein>
    <submittedName>
        <fullName evidence="1">Uncharacterized protein</fullName>
    </submittedName>
</protein>
<gene>
    <name evidence="1" type="ORF">EWB00_001790</name>
</gene>
<organism evidence="1 2">
    <name type="scientific">Schistosoma japonicum</name>
    <name type="common">Blood fluke</name>
    <dbReference type="NCBI Taxonomy" id="6182"/>
    <lineage>
        <taxon>Eukaryota</taxon>
        <taxon>Metazoa</taxon>
        <taxon>Spiralia</taxon>
        <taxon>Lophotrochozoa</taxon>
        <taxon>Platyhelminthes</taxon>
        <taxon>Trematoda</taxon>
        <taxon>Digenea</taxon>
        <taxon>Strigeidida</taxon>
        <taxon>Schistosomatoidea</taxon>
        <taxon>Schistosomatidae</taxon>
        <taxon>Schistosoma</taxon>
    </lineage>
</organism>
<accession>A0A4Z2CKK7</accession>
<reference evidence="1 2" key="1">
    <citation type="submission" date="2019-03" db="EMBL/GenBank/DDBJ databases">
        <title>An improved genome assembly of the fluke Schistosoma japonicum.</title>
        <authorList>
            <person name="Hu W."/>
            <person name="Luo F."/>
            <person name="Yin M."/>
            <person name="Mo X."/>
            <person name="Sun C."/>
            <person name="Wu Q."/>
            <person name="Zhu B."/>
            <person name="Xiang M."/>
            <person name="Wang J."/>
            <person name="Wang Y."/>
            <person name="Zhang T."/>
            <person name="Xu B."/>
            <person name="Zheng H."/>
            <person name="Feng Z."/>
        </authorList>
    </citation>
    <scope>NUCLEOTIDE SEQUENCE [LARGE SCALE GENOMIC DNA]</scope>
    <source>
        <strain evidence="1">HuSjv2</strain>
        <tissue evidence="1">Worms</tissue>
    </source>
</reference>